<feature type="compositionally biased region" description="Basic and acidic residues" evidence="5">
    <location>
        <begin position="342"/>
        <end position="355"/>
    </location>
</feature>
<keyword evidence="8" id="KW-1185">Reference proteome</keyword>
<dbReference type="Gene3D" id="6.10.250.3410">
    <property type="entry name" value="DBF zinc finger"/>
    <property type="match status" value="1"/>
</dbReference>
<evidence type="ECO:0000256" key="1">
    <source>
        <dbReference type="ARBA" id="ARBA00022723"/>
    </source>
</evidence>
<keyword evidence="1" id="KW-0479">Metal-binding</keyword>
<feature type="domain" description="DBF4-type" evidence="6">
    <location>
        <begin position="360"/>
        <end position="406"/>
    </location>
</feature>
<proteinExistence type="predicted"/>
<evidence type="ECO:0000313" key="8">
    <source>
        <dbReference type="Proteomes" id="UP000789901"/>
    </source>
</evidence>
<evidence type="ECO:0000256" key="3">
    <source>
        <dbReference type="ARBA" id="ARBA00022833"/>
    </source>
</evidence>
<feature type="region of interest" description="Disordered" evidence="5">
    <location>
        <begin position="334"/>
        <end position="355"/>
    </location>
</feature>
<evidence type="ECO:0000256" key="5">
    <source>
        <dbReference type="SAM" id="MobiDB-lite"/>
    </source>
</evidence>
<keyword evidence="3" id="KW-0862">Zinc</keyword>
<evidence type="ECO:0000313" key="7">
    <source>
        <dbReference type="EMBL" id="CAG8839107.1"/>
    </source>
</evidence>
<dbReference type="SMART" id="SM00586">
    <property type="entry name" value="ZnF_DBF"/>
    <property type="match status" value="1"/>
</dbReference>
<gene>
    <name evidence="7" type="ORF">GMARGA_LOCUS34297</name>
</gene>
<protein>
    <submittedName>
        <fullName evidence="7">3621_t:CDS:1</fullName>
    </submittedName>
</protein>
<dbReference type="InterPro" id="IPR036420">
    <property type="entry name" value="BRCT_dom_sf"/>
</dbReference>
<dbReference type="Pfam" id="PF07535">
    <property type="entry name" value="zf-DBF"/>
    <property type="match status" value="1"/>
</dbReference>
<comment type="caution">
    <text evidence="7">The sequence shown here is derived from an EMBL/GenBank/DDBJ whole genome shotgun (WGS) entry which is preliminary data.</text>
</comment>
<evidence type="ECO:0000259" key="6">
    <source>
        <dbReference type="PROSITE" id="PS51265"/>
    </source>
</evidence>
<dbReference type="InterPro" id="IPR038545">
    <property type="entry name" value="Znf_DBF_sf"/>
</dbReference>
<dbReference type="Gene3D" id="3.40.50.10190">
    <property type="entry name" value="BRCT domain"/>
    <property type="match status" value="1"/>
</dbReference>
<sequence length="406" mass="47006">GHFTPWKDHFTPWKNYFTPWKSHLEESCRKDVWNLFVKAYRLWEASTNRSPLKEKTISTRDGKMLDWVFLQRREFPNRRFYFDDSIKIYTKKQMMVGIKMLGAAVEPFYDVEKVTHIITSRLFKNENNENKEDEITRCINETVAAATQTLPKRHTSTMMALKTSTKRAFGTNITNKNTMQNDTTKKRVKLDCSEITNSDKKVFGSIATTNAMGDIDLADAQRRGIRIWHVDKFKKILSRLLDTSSVDPPKVDHSFLQSSTTDVTKPAKNQIFSIIVGDNAHLHRPIISRQYLGEEHLISFHFDIPDSVSPFQTYSKKKSIQTKLSASLNVANSAAVPANPTKDGDRENRENEGKRIVAPLKDEPGYCEYCFVKYESLAQHRQSLTHVEFKRDNSRFKDLDDLLRKL</sequence>
<dbReference type="PANTHER" id="PTHR15375">
    <property type="entry name" value="ACTIVATOR OF S-PHASE KINASE-RELATED"/>
    <property type="match status" value="1"/>
</dbReference>
<dbReference type="Proteomes" id="UP000789901">
    <property type="component" value="Unassembled WGS sequence"/>
</dbReference>
<evidence type="ECO:0000256" key="4">
    <source>
        <dbReference type="PROSITE-ProRule" id="PRU00600"/>
    </source>
</evidence>
<dbReference type="InterPro" id="IPR006572">
    <property type="entry name" value="Znf_DBF"/>
</dbReference>
<dbReference type="PANTHER" id="PTHR15375:SF26">
    <property type="entry name" value="PROTEIN CHIFFON"/>
    <property type="match status" value="1"/>
</dbReference>
<feature type="non-terminal residue" evidence="7">
    <location>
        <position position="1"/>
    </location>
</feature>
<reference evidence="7 8" key="1">
    <citation type="submission" date="2021-06" db="EMBL/GenBank/DDBJ databases">
        <authorList>
            <person name="Kallberg Y."/>
            <person name="Tangrot J."/>
            <person name="Rosling A."/>
        </authorList>
    </citation>
    <scope>NUCLEOTIDE SEQUENCE [LARGE SCALE GENOMIC DNA]</scope>
    <source>
        <strain evidence="7 8">120-4 pot B 10/14</strain>
    </source>
</reference>
<dbReference type="InterPro" id="IPR051590">
    <property type="entry name" value="Replication_Regulatory_Kinase"/>
</dbReference>
<organism evidence="7 8">
    <name type="scientific">Gigaspora margarita</name>
    <dbReference type="NCBI Taxonomy" id="4874"/>
    <lineage>
        <taxon>Eukaryota</taxon>
        <taxon>Fungi</taxon>
        <taxon>Fungi incertae sedis</taxon>
        <taxon>Mucoromycota</taxon>
        <taxon>Glomeromycotina</taxon>
        <taxon>Glomeromycetes</taxon>
        <taxon>Diversisporales</taxon>
        <taxon>Gigasporaceae</taxon>
        <taxon>Gigaspora</taxon>
    </lineage>
</organism>
<dbReference type="EMBL" id="CAJVQB010059749">
    <property type="protein sequence ID" value="CAG8839107.1"/>
    <property type="molecule type" value="Genomic_DNA"/>
</dbReference>
<evidence type="ECO:0000256" key="2">
    <source>
        <dbReference type="ARBA" id="ARBA00022771"/>
    </source>
</evidence>
<name>A0ABN7WRM4_GIGMA</name>
<keyword evidence="2 4" id="KW-0863">Zinc-finger</keyword>
<accession>A0ABN7WRM4</accession>
<dbReference type="PROSITE" id="PS51265">
    <property type="entry name" value="ZF_DBF4"/>
    <property type="match status" value="1"/>
</dbReference>